<accession>A0ABS3B0T3</accession>
<dbReference type="Gene3D" id="1.50.10.100">
    <property type="entry name" value="Chondroitin AC/alginate lyase"/>
    <property type="match status" value="1"/>
</dbReference>
<dbReference type="GO" id="GO:0016829">
    <property type="term" value="F:lyase activity"/>
    <property type="evidence" value="ECO:0007669"/>
    <property type="project" value="UniProtKB-KW"/>
</dbReference>
<dbReference type="InterPro" id="IPR008397">
    <property type="entry name" value="Alginate_lyase_dom"/>
</dbReference>
<feature type="domain" description="Alginate lyase" evidence="3">
    <location>
        <begin position="93"/>
        <end position="321"/>
    </location>
</feature>
<reference evidence="4 5" key="1">
    <citation type="submission" date="2021-02" db="EMBL/GenBank/DDBJ databases">
        <title>Taxonomically Unique Crown Gall-Associated Xanthomonas Stains Have Deficiency in Virulence Repertories.</title>
        <authorList>
            <person name="Mafakheri H."/>
            <person name="Taghavi S.M."/>
            <person name="Dimkic I."/>
            <person name="Nemanja K."/>
            <person name="Osdaghi E."/>
        </authorList>
    </citation>
    <scope>NUCLEOTIDE SEQUENCE [LARGE SCALE GENOMIC DNA]</scope>
    <source>
        <strain evidence="4 5">FX4</strain>
    </source>
</reference>
<dbReference type="EMBL" id="JAFIWB010000005">
    <property type="protein sequence ID" value="MBN6102067.1"/>
    <property type="molecule type" value="Genomic_DNA"/>
</dbReference>
<protein>
    <submittedName>
        <fullName evidence="4">Alginate lyase family protein</fullName>
    </submittedName>
</protein>
<keyword evidence="1" id="KW-0732">Signal</keyword>
<evidence type="ECO:0000313" key="4">
    <source>
        <dbReference type="EMBL" id="MBN6102067.1"/>
    </source>
</evidence>
<evidence type="ECO:0000256" key="2">
    <source>
        <dbReference type="ARBA" id="ARBA00023239"/>
    </source>
</evidence>
<gene>
    <name evidence="4" type="ORF">JR064_07795</name>
</gene>
<keyword evidence="2 4" id="KW-0456">Lyase</keyword>
<dbReference type="InterPro" id="IPR008929">
    <property type="entry name" value="Chondroitin_lyas"/>
</dbReference>
<organism evidence="4 5">
    <name type="scientific">Xanthomonas bonasiae</name>
    <dbReference type="NCBI Taxonomy" id="2810351"/>
    <lineage>
        <taxon>Bacteria</taxon>
        <taxon>Pseudomonadati</taxon>
        <taxon>Pseudomonadota</taxon>
        <taxon>Gammaproteobacteria</taxon>
        <taxon>Lysobacterales</taxon>
        <taxon>Lysobacteraceae</taxon>
        <taxon>Xanthomonas</taxon>
    </lineage>
</organism>
<comment type="caution">
    <text evidence="4">The sequence shown here is derived from an EMBL/GenBank/DDBJ whole genome shotgun (WGS) entry which is preliminary data.</text>
</comment>
<name>A0ABS3B0T3_9XANT</name>
<proteinExistence type="predicted"/>
<dbReference type="Pfam" id="PF05426">
    <property type="entry name" value="Alginate_lyase"/>
    <property type="match status" value="1"/>
</dbReference>
<evidence type="ECO:0000259" key="3">
    <source>
        <dbReference type="Pfam" id="PF05426"/>
    </source>
</evidence>
<keyword evidence="5" id="KW-1185">Reference proteome</keyword>
<evidence type="ECO:0000256" key="1">
    <source>
        <dbReference type="ARBA" id="ARBA00022729"/>
    </source>
</evidence>
<dbReference type="RefSeq" id="WP_206229333.1">
    <property type="nucleotide sequence ID" value="NZ_JAFIWB010000005.1"/>
</dbReference>
<sequence length="421" mass="46814">MHDHTTVRVEERRSRARGALRWIALLLLCMAALVAEADAATRTFAHPGLLHSAQDLARIREKLTLSAAPWQAGWERLIANPHASLDWKPRPVEIVYRGYDGQHPENYTLLYRDAAAAYALALRWKLGGDSRYADKAIEIMNAWSGKLTAIRGTSDAALAAGIYGYEFANAGELMRDYTGWNGDDFNRFKQMMLDVFYPINHDFLVRHNNAQIDHYWANWDLAQLNAILAIGVLTDRADLYDEAIDYFKHGAGNGSLAKAIWKLYPAQGMGQVQESGRDQGHATLVIALLGSLCQMAWSQGDDLFGYDDNRVLKGAEYVAAYNVCDTDGDRCDDTLALPYTPYSNSDVTQTTLSPNGRGTLRPEWELLYNHYVVLKGLKAPYLTRFAAKVRAEGGGGDYGPNSGGYDQLGYGTLLYSLQQTP</sequence>
<dbReference type="SUPFAM" id="SSF48230">
    <property type="entry name" value="Chondroitin AC/alginate lyase"/>
    <property type="match status" value="1"/>
</dbReference>
<evidence type="ECO:0000313" key="5">
    <source>
        <dbReference type="Proteomes" id="UP000695802"/>
    </source>
</evidence>
<dbReference type="Proteomes" id="UP000695802">
    <property type="component" value="Unassembled WGS sequence"/>
</dbReference>